<gene>
    <name evidence="1" type="ORF">EHQ24_01540</name>
</gene>
<evidence type="ECO:0000313" key="1">
    <source>
        <dbReference type="EMBL" id="TGK87919.1"/>
    </source>
</evidence>
<dbReference type="Proteomes" id="UP000298009">
    <property type="component" value="Unassembled WGS sequence"/>
</dbReference>
<comment type="caution">
    <text evidence="1">The sequence shown here is derived from an EMBL/GenBank/DDBJ whole genome shotgun (WGS) entry which is preliminary data.</text>
</comment>
<organism evidence="1 2">
    <name type="scientific">Leptospira noumeaensis</name>
    <dbReference type="NCBI Taxonomy" id="2484964"/>
    <lineage>
        <taxon>Bacteria</taxon>
        <taxon>Pseudomonadati</taxon>
        <taxon>Spirochaetota</taxon>
        <taxon>Spirochaetia</taxon>
        <taxon>Leptospirales</taxon>
        <taxon>Leptospiraceae</taxon>
        <taxon>Leptospira</taxon>
    </lineage>
</organism>
<dbReference type="AlphaFoldDB" id="A0A4R9IHP6"/>
<proteinExistence type="predicted"/>
<protein>
    <submittedName>
        <fullName evidence="1">MepB protein</fullName>
    </submittedName>
</protein>
<dbReference type="EMBL" id="RQFK01000007">
    <property type="protein sequence ID" value="TGK87919.1"/>
    <property type="molecule type" value="Genomic_DNA"/>
</dbReference>
<dbReference type="InterPro" id="IPR011235">
    <property type="entry name" value="MepB-like"/>
</dbReference>
<dbReference type="OrthoDB" id="4954833at2"/>
<keyword evidence="2" id="KW-1185">Reference proteome</keyword>
<name>A0A4R9IHP6_9LEPT</name>
<dbReference type="PIRSF" id="PIRSF032285">
    <property type="entry name" value="UCP032285"/>
    <property type="match status" value="1"/>
</dbReference>
<evidence type="ECO:0000313" key="2">
    <source>
        <dbReference type="Proteomes" id="UP000298009"/>
    </source>
</evidence>
<reference evidence="1" key="1">
    <citation type="journal article" date="2019" name="PLoS Negl. Trop. Dis.">
        <title>Revisiting the worldwide diversity of Leptospira species in the environment.</title>
        <authorList>
            <person name="Vincent A.T."/>
            <person name="Schiettekatte O."/>
            <person name="Bourhy P."/>
            <person name="Veyrier F.J."/>
            <person name="Picardeau M."/>
        </authorList>
    </citation>
    <scope>NUCLEOTIDE SEQUENCE [LARGE SCALE GENOMIC DNA]</scope>
    <source>
        <strain evidence="1">201800287</strain>
    </source>
</reference>
<dbReference type="InterPro" id="IPR038231">
    <property type="entry name" value="MepB-like_sf"/>
</dbReference>
<dbReference type="Pfam" id="PF08877">
    <property type="entry name" value="MepB-like"/>
    <property type="match status" value="1"/>
</dbReference>
<sequence>MAKNVNKTEWIPLFLKDTKEKLFDRFELPLTNVQIESESNEYDACHFQVKNIKIRYRKAKITPKKTGLFVTLWKRNQLGITEPFDKKDNTDIYLISTNQKGKIGYFIFTKQVLNEKGILTGKYEGKRGFRIYPSWDKPNNKQAITTQNWQKLYFADLTEKDTDLDSIRKLFSLSK</sequence>
<accession>A0A4R9IHP6</accession>
<dbReference type="Gene3D" id="3.40.1350.140">
    <property type="entry name" value="MepB-like"/>
    <property type="match status" value="1"/>
</dbReference>